<comment type="caution">
    <text evidence="2">The sequence shown here is derived from an EMBL/GenBank/DDBJ whole genome shotgun (WGS) entry which is preliminary data.</text>
</comment>
<keyword evidence="1" id="KW-0732">Signal</keyword>
<gene>
    <name evidence="2" type="ORF">ACFS7Z_07235</name>
</gene>
<evidence type="ECO:0000256" key="1">
    <source>
        <dbReference type="SAM" id="SignalP"/>
    </source>
</evidence>
<evidence type="ECO:0008006" key="4">
    <source>
        <dbReference type="Google" id="ProtNLM"/>
    </source>
</evidence>
<evidence type="ECO:0000313" key="3">
    <source>
        <dbReference type="Proteomes" id="UP001597641"/>
    </source>
</evidence>
<keyword evidence="3" id="KW-1185">Reference proteome</keyword>
<dbReference type="EMBL" id="JBHUOX010000004">
    <property type="protein sequence ID" value="MFD3000148.1"/>
    <property type="molecule type" value="Genomic_DNA"/>
</dbReference>
<reference evidence="3" key="1">
    <citation type="journal article" date="2019" name="Int. J. Syst. Evol. Microbiol.">
        <title>The Global Catalogue of Microorganisms (GCM) 10K type strain sequencing project: providing services to taxonomists for standard genome sequencing and annotation.</title>
        <authorList>
            <consortium name="The Broad Institute Genomics Platform"/>
            <consortium name="The Broad Institute Genome Sequencing Center for Infectious Disease"/>
            <person name="Wu L."/>
            <person name="Ma J."/>
        </authorList>
    </citation>
    <scope>NUCLEOTIDE SEQUENCE [LARGE SCALE GENOMIC DNA]</scope>
    <source>
        <strain evidence="3">KCTC 23984</strain>
    </source>
</reference>
<evidence type="ECO:0000313" key="2">
    <source>
        <dbReference type="EMBL" id="MFD3000148.1"/>
    </source>
</evidence>
<sequence length="431" mass="49397">MKQHFFLLLLLLLLSTLSFAQINYKEGFVVTANGDTLRGFIDYREWDLTPGEVSFRTSATSGTAQVFNPSNTRYFEITGMEAYRSYEGPISMDKVNKDDLTYGKADTITLISRVFLEKRQDGPNVALYSYKDSVKERFFILEKGESRPRELSYKRYLLATNNAKVVEQRYYVGQLLNVARQQGTLTDKLQQEIEATGYKEQDLLRVISKLNGLSNEEIELDRKSRIGTAYFAGLALSRGTIKTYGADHFADADENPASYMPRLAFGLDVFLNKNVQKTFLRLEAGLTNASYSLMKREQTGNTSYHELSYEVTQQTLSLSPQIIYSLYNKENLKVHAGGGLAFNYSNYSRNRYRNQYFSPTYNYQRPPTEKDSYNALLSFWGTYTIRAGVIVNKKYEISAMYLAPGTITKYVSREVKTGSMNLGIYYLFRDR</sequence>
<feature type="chain" id="PRO_5045104918" description="Outer membrane protein beta-barrel domain-containing protein" evidence="1">
    <location>
        <begin position="21"/>
        <end position="431"/>
    </location>
</feature>
<feature type="signal peptide" evidence="1">
    <location>
        <begin position="1"/>
        <end position="20"/>
    </location>
</feature>
<dbReference type="Proteomes" id="UP001597641">
    <property type="component" value="Unassembled WGS sequence"/>
</dbReference>
<name>A0ABW6BSU7_9BACT</name>
<dbReference type="RefSeq" id="WP_377482844.1">
    <property type="nucleotide sequence ID" value="NZ_JBHUOX010000004.1"/>
</dbReference>
<accession>A0ABW6BSU7</accession>
<protein>
    <recommendedName>
        <fullName evidence="4">Outer membrane protein beta-barrel domain-containing protein</fullName>
    </recommendedName>
</protein>
<organism evidence="2 3">
    <name type="scientific">Pontibacter toksunensis</name>
    <dbReference type="NCBI Taxonomy" id="1332631"/>
    <lineage>
        <taxon>Bacteria</taxon>
        <taxon>Pseudomonadati</taxon>
        <taxon>Bacteroidota</taxon>
        <taxon>Cytophagia</taxon>
        <taxon>Cytophagales</taxon>
        <taxon>Hymenobacteraceae</taxon>
        <taxon>Pontibacter</taxon>
    </lineage>
</organism>
<proteinExistence type="predicted"/>